<evidence type="ECO:0000313" key="2">
    <source>
        <dbReference type="EMBL" id="CAF1684863.1"/>
    </source>
</evidence>
<evidence type="ECO:0000313" key="3">
    <source>
        <dbReference type="EMBL" id="CAF1983704.1"/>
    </source>
</evidence>
<dbReference type="AlphaFoldDB" id="A0A814RUC5"/>
<dbReference type="OrthoDB" id="10008988at2759"/>
<dbReference type="Proteomes" id="UP000663887">
    <property type="component" value="Unassembled WGS sequence"/>
</dbReference>
<dbReference type="Proteomes" id="UP000663824">
    <property type="component" value="Unassembled WGS sequence"/>
</dbReference>
<accession>A0A814RUC5</accession>
<name>A0A814RUC5_9BILA</name>
<dbReference type="Proteomes" id="UP000663855">
    <property type="component" value="Unassembled WGS sequence"/>
</dbReference>
<dbReference type="EMBL" id="CAJNRF010013374">
    <property type="protein sequence ID" value="CAF2147890.1"/>
    <property type="molecule type" value="Genomic_DNA"/>
</dbReference>
<evidence type="ECO:0000313" key="1">
    <source>
        <dbReference type="EMBL" id="CAF1138055.1"/>
    </source>
</evidence>
<dbReference type="Proteomes" id="UP000663834">
    <property type="component" value="Unassembled WGS sequence"/>
</dbReference>
<comment type="caution">
    <text evidence="1">The sequence shown here is derived from an EMBL/GenBank/DDBJ whole genome shotgun (WGS) entry which is preliminary data.</text>
</comment>
<evidence type="ECO:0000313" key="6">
    <source>
        <dbReference type="Proteomes" id="UP000663855"/>
    </source>
</evidence>
<proteinExistence type="predicted"/>
<organism evidence="1 6">
    <name type="scientific">Rotaria magnacalcarata</name>
    <dbReference type="NCBI Taxonomy" id="392030"/>
    <lineage>
        <taxon>Eukaryota</taxon>
        <taxon>Metazoa</taxon>
        <taxon>Spiralia</taxon>
        <taxon>Gnathifera</taxon>
        <taxon>Rotifera</taxon>
        <taxon>Eurotatoria</taxon>
        <taxon>Bdelloidea</taxon>
        <taxon>Philodinida</taxon>
        <taxon>Philodinidae</taxon>
        <taxon>Rotaria</taxon>
    </lineage>
</organism>
<reference evidence="1" key="1">
    <citation type="submission" date="2021-02" db="EMBL/GenBank/DDBJ databases">
        <authorList>
            <person name="Nowell W R."/>
        </authorList>
    </citation>
    <scope>NUCLEOTIDE SEQUENCE</scope>
</reference>
<dbReference type="EMBL" id="CAJNOV010003305">
    <property type="protein sequence ID" value="CAF1138055.1"/>
    <property type="molecule type" value="Genomic_DNA"/>
</dbReference>
<evidence type="ECO:0000313" key="4">
    <source>
        <dbReference type="EMBL" id="CAF2147890.1"/>
    </source>
</evidence>
<gene>
    <name evidence="1" type="ORF">CJN711_LOCUS8904</name>
    <name evidence="2" type="ORF">KQP761_LOCUS38115</name>
    <name evidence="3" type="ORF">MBJ925_LOCUS7422</name>
    <name evidence="4" type="ORF">WKI299_LOCUS29666</name>
    <name evidence="5" type="ORF">XDN619_LOCUS28937</name>
</gene>
<dbReference type="EMBL" id="CAJNOW010021605">
    <property type="protein sequence ID" value="CAF1684863.1"/>
    <property type="molecule type" value="Genomic_DNA"/>
</dbReference>
<dbReference type="EMBL" id="CAJNRG010014051">
    <property type="protein sequence ID" value="CAF2152808.1"/>
    <property type="molecule type" value="Genomic_DNA"/>
</dbReference>
<protein>
    <submittedName>
        <fullName evidence="1">Uncharacterized protein</fullName>
    </submittedName>
</protein>
<dbReference type="EMBL" id="CAJNRE010002523">
    <property type="protein sequence ID" value="CAF1983704.1"/>
    <property type="molecule type" value="Genomic_DNA"/>
</dbReference>
<sequence length="223" mass="25530">MATSEGIHKIDTVQLLSILNNEEELIVKPRNFAHGYDTGGVECGRIVSRVNKTLFDYRIGDKAVLSRLPSIFNRRIVLLNPITKEAVIEFYHKRLPLLFKACYKQDVRCLTSEINETQSIGSIQKRLAFGKVWYDVYDGIREHIASLALRKSHIRSKIQHRVPEVLIFDKDETKDIGHIYPFSTDLERSEYGNAVAMKIPHNLPVETKAILLIATLMIKSRVN</sequence>
<dbReference type="Proteomes" id="UP000663856">
    <property type="component" value="Unassembled WGS sequence"/>
</dbReference>
<evidence type="ECO:0000313" key="5">
    <source>
        <dbReference type="EMBL" id="CAF2152808.1"/>
    </source>
</evidence>